<evidence type="ECO:0000256" key="1">
    <source>
        <dbReference type="SAM" id="MobiDB-lite"/>
    </source>
</evidence>
<feature type="compositionally biased region" description="Polar residues" evidence="1">
    <location>
        <begin position="68"/>
        <end position="92"/>
    </location>
</feature>
<dbReference type="EMBL" id="JANIBJ010000023">
    <property type="protein sequence ID" value="MCQ8105026.1"/>
    <property type="molecule type" value="Genomic_DNA"/>
</dbReference>
<sequence length="108" mass="11726">MNIIHSSSLAAYPVGFHKPEQDRFTQKPLQPDAFSQQATDVPNKAHAAASTPEQIKTALADAGLNPRNPDSQGGDANSNKAMQAYQQSSKLAGQQRLENLISRVDYYA</sequence>
<evidence type="ECO:0000313" key="3">
    <source>
        <dbReference type="Proteomes" id="UP001524499"/>
    </source>
</evidence>
<evidence type="ECO:0008006" key="4">
    <source>
        <dbReference type="Google" id="ProtNLM"/>
    </source>
</evidence>
<evidence type="ECO:0000313" key="2">
    <source>
        <dbReference type="EMBL" id="MCQ8105026.1"/>
    </source>
</evidence>
<organism evidence="2 3">
    <name type="scientific">Methylomonas subterranea</name>
    <dbReference type="NCBI Taxonomy" id="2952225"/>
    <lineage>
        <taxon>Bacteria</taxon>
        <taxon>Pseudomonadati</taxon>
        <taxon>Pseudomonadota</taxon>
        <taxon>Gammaproteobacteria</taxon>
        <taxon>Methylococcales</taxon>
        <taxon>Methylococcaceae</taxon>
        <taxon>Methylomonas</taxon>
    </lineage>
</organism>
<reference evidence="2 3" key="1">
    <citation type="submission" date="2022-07" db="EMBL/GenBank/DDBJ databases">
        <title>Methylomonas rivi sp. nov., Methylomonas rosea sp. nov., Methylomonas aureus sp. nov. and Methylomonas subterranea sp. nov., four novel methanotrophs isolated from a freshwater creek and the deep terrestrial subsurface.</title>
        <authorList>
            <person name="Abin C."/>
            <person name="Sankaranarayanan K."/>
            <person name="Garner C."/>
            <person name="Sindelar R."/>
            <person name="Kotary K."/>
            <person name="Garner R."/>
            <person name="Barclay S."/>
            <person name="Lawson P."/>
            <person name="Krumholz L."/>
        </authorList>
    </citation>
    <scope>NUCLEOTIDE SEQUENCE [LARGE SCALE GENOMIC DNA]</scope>
    <source>
        <strain evidence="2 3">SURF-2</strain>
    </source>
</reference>
<accession>A0ABT1THU3</accession>
<proteinExistence type="predicted"/>
<gene>
    <name evidence="2" type="ORF">NP590_12995</name>
</gene>
<comment type="caution">
    <text evidence="2">The sequence shown here is derived from an EMBL/GenBank/DDBJ whole genome shotgun (WGS) entry which is preliminary data.</text>
</comment>
<keyword evidence="3" id="KW-1185">Reference proteome</keyword>
<protein>
    <recommendedName>
        <fullName evidence="4">Peptidoglycan binding-like domain-containing protein</fullName>
    </recommendedName>
</protein>
<dbReference type="Proteomes" id="UP001524499">
    <property type="component" value="Unassembled WGS sequence"/>
</dbReference>
<dbReference type="RefSeq" id="WP_256602890.1">
    <property type="nucleotide sequence ID" value="NZ_JANIBJ010000023.1"/>
</dbReference>
<feature type="region of interest" description="Disordered" evidence="1">
    <location>
        <begin position="32"/>
        <end position="94"/>
    </location>
</feature>
<name>A0ABT1THU3_9GAMM</name>